<gene>
    <name evidence="1" type="ORF">PGB34_06605</name>
</gene>
<reference evidence="1" key="1">
    <citation type="submission" date="2023-01" db="EMBL/GenBank/DDBJ databases">
        <title>Xenophilus mangrovi sp. nov., isolated from soil of Mangrove nature reserve.</title>
        <authorList>
            <person name="Xu S."/>
            <person name="Liu Z."/>
            <person name="Xu Y."/>
        </authorList>
    </citation>
    <scope>NUCLEOTIDE SEQUENCE</scope>
    <source>
        <strain evidence="1">YW8</strain>
    </source>
</reference>
<evidence type="ECO:0000313" key="2">
    <source>
        <dbReference type="Proteomes" id="UP001212602"/>
    </source>
</evidence>
<protein>
    <submittedName>
        <fullName evidence="1">Uncharacterized protein</fullName>
    </submittedName>
</protein>
<proteinExistence type="predicted"/>
<comment type="caution">
    <text evidence="1">The sequence shown here is derived from an EMBL/GenBank/DDBJ whole genome shotgun (WGS) entry which is preliminary data.</text>
</comment>
<dbReference type="AlphaFoldDB" id="A0AAE3N6Z2"/>
<accession>A0AAE3N6Z2</accession>
<dbReference type="EMBL" id="JAQIPB010000002">
    <property type="protein sequence ID" value="MDA7416033.1"/>
    <property type="molecule type" value="Genomic_DNA"/>
</dbReference>
<sequence>MPAVMAVTASKVSPSGRYAWHIFEREEDAGSEGGVVVICESLETFSSMYSALLSGQRVLQSICEQSLD</sequence>
<dbReference type="RefSeq" id="WP_271427271.1">
    <property type="nucleotide sequence ID" value="NZ_JAQIPB010000002.1"/>
</dbReference>
<organism evidence="1 2">
    <name type="scientific">Xenophilus arseniciresistens</name>
    <dbReference type="NCBI Taxonomy" id="1283306"/>
    <lineage>
        <taxon>Bacteria</taxon>
        <taxon>Pseudomonadati</taxon>
        <taxon>Pseudomonadota</taxon>
        <taxon>Betaproteobacteria</taxon>
        <taxon>Burkholderiales</taxon>
        <taxon>Comamonadaceae</taxon>
        <taxon>Xenophilus</taxon>
    </lineage>
</organism>
<keyword evidence="2" id="KW-1185">Reference proteome</keyword>
<name>A0AAE3N6Z2_9BURK</name>
<dbReference type="Proteomes" id="UP001212602">
    <property type="component" value="Unassembled WGS sequence"/>
</dbReference>
<evidence type="ECO:0000313" key="1">
    <source>
        <dbReference type="EMBL" id="MDA7416033.1"/>
    </source>
</evidence>